<evidence type="ECO:0000256" key="8">
    <source>
        <dbReference type="ARBA" id="ARBA00023180"/>
    </source>
</evidence>
<keyword evidence="3 10" id="KW-0812">Transmembrane</keyword>
<protein>
    <submittedName>
        <fullName evidence="15">Melanocyte-stimulating hormone receptor-like</fullName>
    </submittedName>
</protein>
<keyword evidence="4 12" id="KW-1133">Transmembrane helix</keyword>
<evidence type="ECO:0000256" key="2">
    <source>
        <dbReference type="ARBA" id="ARBA00022475"/>
    </source>
</evidence>
<evidence type="ECO:0000256" key="12">
    <source>
        <dbReference type="SAM" id="Phobius"/>
    </source>
</evidence>
<dbReference type="PANTHER" id="PTHR24246:SF27">
    <property type="entry name" value="ADENOSINE RECEPTOR, ISOFORM A"/>
    <property type="match status" value="1"/>
</dbReference>
<dbReference type="GO" id="GO:0005886">
    <property type="term" value="C:plasma membrane"/>
    <property type="evidence" value="ECO:0007669"/>
    <property type="project" value="UniProtKB-SubCell"/>
</dbReference>
<keyword evidence="14" id="KW-1185">Reference proteome</keyword>
<keyword evidence="9 10" id="KW-0807">Transducer</keyword>
<feature type="transmembrane region" description="Helical" evidence="12">
    <location>
        <begin position="232"/>
        <end position="253"/>
    </location>
</feature>
<dbReference type="PRINTS" id="PR00237">
    <property type="entry name" value="GPCRRHODOPSN"/>
</dbReference>
<comment type="subcellular location">
    <subcellularLocation>
        <location evidence="1">Cell membrane</location>
        <topology evidence="1">Multi-pass membrane protein</topology>
    </subcellularLocation>
</comment>
<dbReference type="Pfam" id="PF00001">
    <property type="entry name" value="7tm_1"/>
    <property type="match status" value="1"/>
</dbReference>
<dbReference type="GeneID" id="116288364"/>
<name>A0A6P8H685_ACTTE</name>
<dbReference type="PROSITE" id="PS00237">
    <property type="entry name" value="G_PROTEIN_RECEP_F1_1"/>
    <property type="match status" value="1"/>
</dbReference>
<keyword evidence="2" id="KW-1003">Cell membrane</keyword>
<feature type="transmembrane region" description="Helical" evidence="12">
    <location>
        <begin position="24"/>
        <end position="45"/>
    </location>
</feature>
<dbReference type="PROSITE" id="PS50262">
    <property type="entry name" value="G_PROTEIN_RECEP_F1_2"/>
    <property type="match status" value="1"/>
</dbReference>
<dbReference type="GO" id="GO:0004930">
    <property type="term" value="F:G protein-coupled receptor activity"/>
    <property type="evidence" value="ECO:0007669"/>
    <property type="project" value="UniProtKB-KW"/>
</dbReference>
<feature type="transmembrane region" description="Helical" evidence="12">
    <location>
        <begin position="98"/>
        <end position="119"/>
    </location>
</feature>
<evidence type="ECO:0000256" key="5">
    <source>
        <dbReference type="ARBA" id="ARBA00023040"/>
    </source>
</evidence>
<evidence type="ECO:0000256" key="4">
    <source>
        <dbReference type="ARBA" id="ARBA00022989"/>
    </source>
</evidence>
<keyword evidence="5 10" id="KW-0297">G-protein coupled receptor</keyword>
<evidence type="ECO:0000256" key="10">
    <source>
        <dbReference type="RuleBase" id="RU000688"/>
    </source>
</evidence>
<dbReference type="InParanoid" id="A0A6P8H685"/>
<sequence>MSFGWLLQVCASSSAPRELSLSSTIISLVLSLVASPSNFLFCLAMYKDPHKNLRTPFNIFILNIAAADFVQGSAVLPLSAAFHGLEGVGKFSPQLLRALHLFFFISCTASIISIAALAVDRCISVSYPLKYRSKSTYSRSIRISIIIWFISAGLSFLYLQVDFILYIFVFVNSVILLTVIILLFVQFWIGRRLKKNRERREFRRPSLTNSIASMHGRNWNKMVKRDAKVTRTFFSILMLFLLLMAPSFIFAYLLNFCPSCDCVSYHVFRDLHFLFVLFPSSVNPFLFGWRLPHFRRTLRTIISRRSRNVGQDRSAGQQLESSTFEEDNSCKFYRIVNTNCSSAHKIFVIRRSKCGQWSPARDPVCDNILNGTNKTTDGVLNKSYQRYPEKEMSDLPEPQDLPPEASDTGIARDYRLTSADLLTVQMDSSF</sequence>
<dbReference type="KEGG" id="aten:116288364"/>
<evidence type="ECO:0000256" key="3">
    <source>
        <dbReference type="ARBA" id="ARBA00022692"/>
    </source>
</evidence>
<keyword evidence="7 10" id="KW-0675">Receptor</keyword>
<feature type="transmembrane region" description="Helical" evidence="12">
    <location>
        <begin position="273"/>
        <end position="291"/>
    </location>
</feature>
<feature type="region of interest" description="Disordered" evidence="11">
    <location>
        <begin position="389"/>
        <end position="410"/>
    </location>
</feature>
<gene>
    <name evidence="15" type="primary">LOC116288364</name>
</gene>
<keyword evidence="6 12" id="KW-0472">Membrane</keyword>
<keyword evidence="8" id="KW-0325">Glycoprotein</keyword>
<reference evidence="15" key="1">
    <citation type="submission" date="2025-08" db="UniProtKB">
        <authorList>
            <consortium name="RefSeq"/>
        </authorList>
    </citation>
    <scope>IDENTIFICATION</scope>
    <source>
        <tissue evidence="15">Tentacle</tissue>
    </source>
</reference>
<dbReference type="InterPro" id="IPR017452">
    <property type="entry name" value="GPCR_Rhodpsn_7TM"/>
</dbReference>
<dbReference type="InterPro" id="IPR000276">
    <property type="entry name" value="GPCR_Rhodpsn"/>
</dbReference>
<evidence type="ECO:0000256" key="9">
    <source>
        <dbReference type="ARBA" id="ARBA00023224"/>
    </source>
</evidence>
<proteinExistence type="inferred from homology"/>
<dbReference type="CDD" id="cd00637">
    <property type="entry name" value="7tm_classA_rhodopsin-like"/>
    <property type="match status" value="1"/>
</dbReference>
<evidence type="ECO:0000313" key="14">
    <source>
        <dbReference type="Proteomes" id="UP000515163"/>
    </source>
</evidence>
<organism evidence="14 15">
    <name type="scientific">Actinia tenebrosa</name>
    <name type="common">Australian red waratah sea anemone</name>
    <dbReference type="NCBI Taxonomy" id="6105"/>
    <lineage>
        <taxon>Eukaryota</taxon>
        <taxon>Metazoa</taxon>
        <taxon>Cnidaria</taxon>
        <taxon>Anthozoa</taxon>
        <taxon>Hexacorallia</taxon>
        <taxon>Actiniaria</taxon>
        <taxon>Actiniidae</taxon>
        <taxon>Actinia</taxon>
    </lineage>
</organism>
<feature type="transmembrane region" description="Helical" evidence="12">
    <location>
        <begin position="165"/>
        <end position="189"/>
    </location>
</feature>
<evidence type="ECO:0000256" key="7">
    <source>
        <dbReference type="ARBA" id="ARBA00023170"/>
    </source>
</evidence>
<dbReference type="PANTHER" id="PTHR24246">
    <property type="entry name" value="OLFACTORY RECEPTOR AND ADENOSINE RECEPTOR"/>
    <property type="match status" value="1"/>
</dbReference>
<evidence type="ECO:0000256" key="6">
    <source>
        <dbReference type="ARBA" id="ARBA00023136"/>
    </source>
</evidence>
<evidence type="ECO:0000313" key="15">
    <source>
        <dbReference type="RefSeq" id="XP_031550996.1"/>
    </source>
</evidence>
<feature type="transmembrane region" description="Helical" evidence="12">
    <location>
        <begin position="57"/>
        <end position="78"/>
    </location>
</feature>
<evidence type="ECO:0000256" key="11">
    <source>
        <dbReference type="SAM" id="MobiDB-lite"/>
    </source>
</evidence>
<dbReference type="Gene3D" id="1.20.1070.10">
    <property type="entry name" value="Rhodopsin 7-helix transmembrane proteins"/>
    <property type="match status" value="1"/>
</dbReference>
<dbReference type="RefSeq" id="XP_031550996.1">
    <property type="nucleotide sequence ID" value="XM_031695136.1"/>
</dbReference>
<dbReference type="SUPFAM" id="SSF81321">
    <property type="entry name" value="Family A G protein-coupled receptor-like"/>
    <property type="match status" value="1"/>
</dbReference>
<feature type="transmembrane region" description="Helical" evidence="12">
    <location>
        <begin position="140"/>
        <end position="159"/>
    </location>
</feature>
<evidence type="ECO:0000256" key="1">
    <source>
        <dbReference type="ARBA" id="ARBA00004651"/>
    </source>
</evidence>
<accession>A0A6P8H685</accession>
<comment type="similarity">
    <text evidence="10">Belongs to the G-protein coupled receptor 1 family.</text>
</comment>
<feature type="domain" description="G-protein coupled receptors family 1 profile" evidence="13">
    <location>
        <begin position="37"/>
        <end position="287"/>
    </location>
</feature>
<dbReference type="SMART" id="SM01381">
    <property type="entry name" value="7TM_GPCR_Srsx"/>
    <property type="match status" value="1"/>
</dbReference>
<evidence type="ECO:0000259" key="13">
    <source>
        <dbReference type="PROSITE" id="PS50262"/>
    </source>
</evidence>
<dbReference type="OrthoDB" id="5960696at2759"/>
<dbReference type="AlphaFoldDB" id="A0A6P8H685"/>
<dbReference type="Proteomes" id="UP000515163">
    <property type="component" value="Unplaced"/>
</dbReference>